<dbReference type="Pfam" id="PF13424">
    <property type="entry name" value="TPR_12"/>
    <property type="match status" value="2"/>
</dbReference>
<organism evidence="1 2">
    <name type="scientific">Polyangium mundeleinium</name>
    <dbReference type="NCBI Taxonomy" id="2995306"/>
    <lineage>
        <taxon>Bacteria</taxon>
        <taxon>Pseudomonadati</taxon>
        <taxon>Myxococcota</taxon>
        <taxon>Polyangia</taxon>
        <taxon>Polyangiales</taxon>
        <taxon>Polyangiaceae</taxon>
        <taxon>Polyangium</taxon>
    </lineage>
</organism>
<dbReference type="SUPFAM" id="SSF48452">
    <property type="entry name" value="TPR-like"/>
    <property type="match status" value="2"/>
</dbReference>
<dbReference type="SMART" id="SM00028">
    <property type="entry name" value="TPR"/>
    <property type="match status" value="5"/>
</dbReference>
<dbReference type="PANTHER" id="PTHR47691:SF3">
    <property type="entry name" value="HTH-TYPE TRANSCRIPTIONAL REGULATOR RV0890C-RELATED"/>
    <property type="match status" value="1"/>
</dbReference>
<sequence length="517" mass="57210">MTFEPEALLGDDDGLVLRRFFEWGVGHGFDLAIVQITTPWKRDALIAWAKANVQGVVGIDLREVGPGKRRLWDVLREATAPALGTTSLILHGLEEAEAEERIVAQLNVERDELARGFPLPWLLIVHPVAAQVMERKAPDFVDFAGAWMWEEKPEPLRLKLAAMDARLGVAAPMVVGEPDRVDARLVEALLATNVGDVDKAADLLGQFDMHNPEAQQESPYRRFLEGRLLEARSQYGEARGVYEAVAHVCDAQGDRRGRAAALRALSEIAFRQGRYEEARKLITECLVIHDGVGHQKERAVSFHQLARIEDHRGRFEEAQRLLAAAIVLFDKIGDRAGRRASLHQLASIACSQGQYEEARKLLGEASAAKEEAGDIAGRAVSLGLLARIERGQGHYEEARRLLHESRAIFDRIGNRYAQAELLHLLGEIEADEGRVDEARRRLAESIVIKEEIGDPFGLAASRIVLGQLEVLRGHFTQGRHLVQAAIDAFEALGAGQVEEARSVLRDIDALEHPPTPS</sequence>
<dbReference type="InterPro" id="IPR011990">
    <property type="entry name" value="TPR-like_helical_dom_sf"/>
</dbReference>
<dbReference type="Proteomes" id="UP001221411">
    <property type="component" value="Unassembled WGS sequence"/>
</dbReference>
<accession>A0ABT5ETN5</accession>
<dbReference type="RefSeq" id="WP_271922450.1">
    <property type="nucleotide sequence ID" value="NZ_JAQNDO010000001.1"/>
</dbReference>
<proteinExistence type="predicted"/>
<reference evidence="1 2" key="1">
    <citation type="submission" date="2022-11" db="EMBL/GenBank/DDBJ databases">
        <title>Minimal conservation of predation-associated metabolite biosynthetic gene clusters underscores biosynthetic potential of Myxococcota including descriptions for ten novel species: Archangium lansinium sp. nov., Myxococcus landrumus sp. nov., Nannocystis bai.</title>
        <authorList>
            <person name="Ahearne A."/>
            <person name="Stevens C."/>
            <person name="Dowd S."/>
        </authorList>
    </citation>
    <scope>NUCLEOTIDE SEQUENCE [LARGE SCALE GENOMIC DNA]</scope>
    <source>
        <strain evidence="1 2">RJM3</strain>
    </source>
</reference>
<comment type="caution">
    <text evidence="1">The sequence shown here is derived from an EMBL/GenBank/DDBJ whole genome shotgun (WGS) entry which is preliminary data.</text>
</comment>
<dbReference type="EMBL" id="JAQNDO010000001">
    <property type="protein sequence ID" value="MDC0745193.1"/>
    <property type="molecule type" value="Genomic_DNA"/>
</dbReference>
<keyword evidence="2" id="KW-1185">Reference proteome</keyword>
<dbReference type="InterPro" id="IPR019734">
    <property type="entry name" value="TPR_rpt"/>
</dbReference>
<protein>
    <submittedName>
        <fullName evidence="1">Tetratricopeptide repeat protein</fullName>
    </submittedName>
</protein>
<evidence type="ECO:0000313" key="1">
    <source>
        <dbReference type="EMBL" id="MDC0745193.1"/>
    </source>
</evidence>
<gene>
    <name evidence="1" type="ORF">POL67_27920</name>
</gene>
<dbReference type="Gene3D" id="1.25.40.10">
    <property type="entry name" value="Tetratricopeptide repeat domain"/>
    <property type="match status" value="2"/>
</dbReference>
<evidence type="ECO:0000313" key="2">
    <source>
        <dbReference type="Proteomes" id="UP001221411"/>
    </source>
</evidence>
<dbReference type="PANTHER" id="PTHR47691">
    <property type="entry name" value="REGULATOR-RELATED"/>
    <property type="match status" value="1"/>
</dbReference>
<name>A0ABT5ETN5_9BACT</name>